<sequence>MSVSIISTNATAATATSTNPNSIALNQKQAASSDGTAAAPLTVTALDSSVISARLAKYMDAIGAPLKMGSDARDIANALVSTMRSVLLQRPDLANAHFDFQSSNGSIKVVSKSLSADDKSWIQGKLNSNAGLVQAVRKFHDDAVAGYASWADADGSPLTQAQLDDVSKEADGLVGFLDLFKSLGSDAQQYQMKDGIYTTSDGSPINLAQDPTTAAGFLAFNKSAQASANGTFSFTSNSGHVLYGAQLNIFAMNSPAIPHFFPPSETKTLGFKETA</sequence>
<dbReference type="GeneID" id="97015185"/>
<accession>A0AB73IE07</accession>
<protein>
    <submittedName>
        <fullName evidence="1">Uncharacterized protein</fullName>
    </submittedName>
</protein>
<proteinExistence type="predicted"/>
<comment type="caution">
    <text evidence="1">The sequence shown here is derived from an EMBL/GenBank/DDBJ whole genome shotgun (WGS) entry which is preliminary data.</text>
</comment>
<dbReference type="Proteomes" id="UP001229486">
    <property type="component" value="Unassembled WGS sequence"/>
</dbReference>
<organism evidence="1 2">
    <name type="scientific">Paraburkholderia caledonica</name>
    <dbReference type="NCBI Taxonomy" id="134536"/>
    <lineage>
        <taxon>Bacteria</taxon>
        <taxon>Pseudomonadati</taxon>
        <taxon>Pseudomonadota</taxon>
        <taxon>Betaproteobacteria</taxon>
        <taxon>Burkholderiales</taxon>
        <taxon>Burkholderiaceae</taxon>
        <taxon>Paraburkholderia</taxon>
    </lineage>
</organism>
<dbReference type="RefSeq" id="WP_164701821.1">
    <property type="nucleotide sequence ID" value="NZ_JAQQDN010000002.1"/>
</dbReference>
<evidence type="ECO:0000313" key="1">
    <source>
        <dbReference type="EMBL" id="MDP9646457.1"/>
    </source>
</evidence>
<dbReference type="AlphaFoldDB" id="A0AB73IE07"/>
<name>A0AB73IE07_9BURK</name>
<dbReference type="EMBL" id="JAURTK010000002">
    <property type="protein sequence ID" value="MDP9646457.1"/>
    <property type="molecule type" value="Genomic_DNA"/>
</dbReference>
<evidence type="ECO:0000313" key="2">
    <source>
        <dbReference type="Proteomes" id="UP001229486"/>
    </source>
</evidence>
<reference evidence="1" key="1">
    <citation type="submission" date="2023-07" db="EMBL/GenBank/DDBJ databases">
        <title>Sorghum-associated microbial communities from plants grown in Nebraska, USA.</title>
        <authorList>
            <person name="Schachtman D."/>
        </authorList>
    </citation>
    <scope>NUCLEOTIDE SEQUENCE</scope>
    <source>
        <strain evidence="1">DS1061</strain>
    </source>
</reference>
<gene>
    <name evidence="1" type="ORF">J2793_001890</name>
</gene>